<name>A0AAV4TX11_9ARAC</name>
<feature type="compositionally biased region" description="Polar residues" evidence="1">
    <location>
        <begin position="55"/>
        <end position="83"/>
    </location>
</feature>
<reference evidence="2 3" key="1">
    <citation type="submission" date="2021-06" db="EMBL/GenBank/DDBJ databases">
        <title>Caerostris darwini draft genome.</title>
        <authorList>
            <person name="Kono N."/>
            <person name="Arakawa K."/>
        </authorList>
    </citation>
    <scope>NUCLEOTIDE SEQUENCE [LARGE SCALE GENOMIC DNA]</scope>
</reference>
<accession>A0AAV4TX11</accession>
<evidence type="ECO:0000256" key="1">
    <source>
        <dbReference type="SAM" id="MobiDB-lite"/>
    </source>
</evidence>
<evidence type="ECO:0000313" key="3">
    <source>
        <dbReference type="Proteomes" id="UP001054837"/>
    </source>
</evidence>
<proteinExistence type="predicted"/>
<comment type="caution">
    <text evidence="2">The sequence shown here is derived from an EMBL/GenBank/DDBJ whole genome shotgun (WGS) entry which is preliminary data.</text>
</comment>
<dbReference type="EMBL" id="BPLQ01010221">
    <property type="protein sequence ID" value="GIY49407.1"/>
    <property type="molecule type" value="Genomic_DNA"/>
</dbReference>
<evidence type="ECO:0000313" key="2">
    <source>
        <dbReference type="EMBL" id="GIY49407.1"/>
    </source>
</evidence>
<dbReference type="AlphaFoldDB" id="A0AAV4TX11"/>
<protein>
    <submittedName>
        <fullName evidence="2">Uncharacterized protein</fullName>
    </submittedName>
</protein>
<organism evidence="2 3">
    <name type="scientific">Caerostris darwini</name>
    <dbReference type="NCBI Taxonomy" id="1538125"/>
    <lineage>
        <taxon>Eukaryota</taxon>
        <taxon>Metazoa</taxon>
        <taxon>Ecdysozoa</taxon>
        <taxon>Arthropoda</taxon>
        <taxon>Chelicerata</taxon>
        <taxon>Arachnida</taxon>
        <taxon>Araneae</taxon>
        <taxon>Araneomorphae</taxon>
        <taxon>Entelegynae</taxon>
        <taxon>Araneoidea</taxon>
        <taxon>Araneidae</taxon>
        <taxon>Caerostris</taxon>
    </lineage>
</organism>
<gene>
    <name evidence="2" type="ORF">CDAR_600861</name>
</gene>
<dbReference type="Proteomes" id="UP001054837">
    <property type="component" value="Unassembled WGS sequence"/>
</dbReference>
<sequence>MTLATITAEHMAQQTSIRAMLYKSLPRKGEHEEEGGGVKSRYGNPESQDYRQPEASKSSSYGKQILSADQATTRAQSFSSALTLQGRRFP</sequence>
<feature type="compositionally biased region" description="Basic and acidic residues" evidence="1">
    <location>
        <begin position="27"/>
        <end position="36"/>
    </location>
</feature>
<keyword evidence="3" id="KW-1185">Reference proteome</keyword>
<feature type="region of interest" description="Disordered" evidence="1">
    <location>
        <begin position="24"/>
        <end position="90"/>
    </location>
</feature>